<feature type="region of interest" description="Disordered" evidence="1">
    <location>
        <begin position="238"/>
        <end position="265"/>
    </location>
</feature>
<protein>
    <submittedName>
        <fullName evidence="3">Uncharacterized protein</fullName>
    </submittedName>
</protein>
<organism evidence="3 4">
    <name type="scientific">Hyaloscypha bicolor E</name>
    <dbReference type="NCBI Taxonomy" id="1095630"/>
    <lineage>
        <taxon>Eukaryota</taxon>
        <taxon>Fungi</taxon>
        <taxon>Dikarya</taxon>
        <taxon>Ascomycota</taxon>
        <taxon>Pezizomycotina</taxon>
        <taxon>Leotiomycetes</taxon>
        <taxon>Helotiales</taxon>
        <taxon>Hyaloscyphaceae</taxon>
        <taxon>Hyaloscypha</taxon>
        <taxon>Hyaloscypha bicolor</taxon>
    </lineage>
</organism>
<dbReference type="RefSeq" id="XP_024740746.1">
    <property type="nucleotide sequence ID" value="XM_024886516.1"/>
</dbReference>
<dbReference type="InParanoid" id="A0A2J6TLI5"/>
<dbReference type="OrthoDB" id="3563651at2759"/>
<gene>
    <name evidence="3" type="ORF">K444DRAFT_660933</name>
</gene>
<dbReference type="EMBL" id="KZ613779">
    <property type="protein sequence ID" value="PMD63842.1"/>
    <property type="molecule type" value="Genomic_DNA"/>
</dbReference>
<accession>A0A2J6TLI5</accession>
<name>A0A2J6TLI5_9HELO</name>
<proteinExistence type="predicted"/>
<dbReference type="GeneID" id="36594593"/>
<dbReference type="AlphaFoldDB" id="A0A2J6TLI5"/>
<sequence length="300" mass="31122">MSSITSTNIGPLTTTFTPSLPTCTSIFYAQNPGASWLALKQDINFCLPPGFNRAPEYFYSPGICPSGYDYACTVVPSTTDGVVGSTVATCCPSSYTCVNTRQTGALDEIYACQTTISSQSTLTISSLFFGTSTIVGKIVTTANSGDLIFAEGIAIARASTDPAWPTTSSITSTTTLVSIPSRTTSQFVVATGTAKAYKGANLNDGAKAGIGIAAALGGLLLIGLGYLISRWRHQKRATHQGGAATESQVHGQAREGKISSYEMPAGAESRGAELSSYEMPAGAESRGGKISFYEMPAGSC</sequence>
<evidence type="ECO:0000313" key="3">
    <source>
        <dbReference type="EMBL" id="PMD63842.1"/>
    </source>
</evidence>
<feature type="transmembrane region" description="Helical" evidence="2">
    <location>
        <begin position="208"/>
        <end position="228"/>
    </location>
</feature>
<reference evidence="3 4" key="1">
    <citation type="submission" date="2016-04" db="EMBL/GenBank/DDBJ databases">
        <title>A degradative enzymes factory behind the ericoid mycorrhizal symbiosis.</title>
        <authorList>
            <consortium name="DOE Joint Genome Institute"/>
            <person name="Martino E."/>
            <person name="Morin E."/>
            <person name="Grelet G."/>
            <person name="Kuo A."/>
            <person name="Kohler A."/>
            <person name="Daghino S."/>
            <person name="Barry K."/>
            <person name="Choi C."/>
            <person name="Cichocki N."/>
            <person name="Clum A."/>
            <person name="Copeland A."/>
            <person name="Hainaut M."/>
            <person name="Haridas S."/>
            <person name="Labutti K."/>
            <person name="Lindquist E."/>
            <person name="Lipzen A."/>
            <person name="Khouja H.-R."/>
            <person name="Murat C."/>
            <person name="Ohm R."/>
            <person name="Olson A."/>
            <person name="Spatafora J."/>
            <person name="Veneault-Fourrey C."/>
            <person name="Henrissat B."/>
            <person name="Grigoriev I."/>
            <person name="Martin F."/>
            <person name="Perotto S."/>
        </authorList>
    </citation>
    <scope>NUCLEOTIDE SEQUENCE [LARGE SCALE GENOMIC DNA]</scope>
    <source>
        <strain evidence="3 4">E</strain>
    </source>
</reference>
<keyword evidence="4" id="KW-1185">Reference proteome</keyword>
<dbReference type="Proteomes" id="UP000235371">
    <property type="component" value="Unassembled WGS sequence"/>
</dbReference>
<evidence type="ECO:0000313" key="4">
    <source>
        <dbReference type="Proteomes" id="UP000235371"/>
    </source>
</evidence>
<keyword evidence="2" id="KW-0812">Transmembrane</keyword>
<evidence type="ECO:0000256" key="2">
    <source>
        <dbReference type="SAM" id="Phobius"/>
    </source>
</evidence>
<evidence type="ECO:0000256" key="1">
    <source>
        <dbReference type="SAM" id="MobiDB-lite"/>
    </source>
</evidence>
<keyword evidence="2" id="KW-0472">Membrane</keyword>
<keyword evidence="2" id="KW-1133">Transmembrane helix</keyword>